<keyword evidence="1" id="KW-0732">Signal</keyword>
<dbReference type="PANTHER" id="PTHR46580:SF2">
    <property type="entry name" value="MAM DOMAIN-CONTAINING PROTEIN"/>
    <property type="match status" value="1"/>
</dbReference>
<reference evidence="2" key="1">
    <citation type="submission" date="2022-04" db="EMBL/GenBank/DDBJ databases">
        <title>Roseomonas acroporae sp. nov., isolated from coral Acropora digitifera.</title>
        <authorList>
            <person name="Sun H."/>
        </authorList>
    </citation>
    <scope>NUCLEOTIDE SEQUENCE</scope>
    <source>
        <strain evidence="2">NAR14</strain>
    </source>
</reference>
<name>A0A9X2BU56_9PROT</name>
<evidence type="ECO:0000313" key="3">
    <source>
        <dbReference type="Proteomes" id="UP001139516"/>
    </source>
</evidence>
<comment type="caution">
    <text evidence="2">The sequence shown here is derived from an EMBL/GenBank/DDBJ whole genome shotgun (WGS) entry which is preliminary data.</text>
</comment>
<gene>
    <name evidence="2" type="ORF">M0638_13105</name>
</gene>
<dbReference type="Proteomes" id="UP001139516">
    <property type="component" value="Unassembled WGS sequence"/>
</dbReference>
<dbReference type="EMBL" id="JALPRX010000054">
    <property type="protein sequence ID" value="MCK8785323.1"/>
    <property type="molecule type" value="Genomic_DNA"/>
</dbReference>
<evidence type="ECO:0000313" key="2">
    <source>
        <dbReference type="EMBL" id="MCK8785323.1"/>
    </source>
</evidence>
<proteinExistence type="predicted"/>
<dbReference type="AlphaFoldDB" id="A0A9X2BU56"/>
<dbReference type="InterPro" id="IPR028994">
    <property type="entry name" value="Integrin_alpha_N"/>
</dbReference>
<evidence type="ECO:0000256" key="1">
    <source>
        <dbReference type="ARBA" id="ARBA00022729"/>
    </source>
</evidence>
<dbReference type="Gene3D" id="2.130.10.130">
    <property type="entry name" value="Integrin alpha, N-terminal"/>
    <property type="match status" value="1"/>
</dbReference>
<keyword evidence="3" id="KW-1185">Reference proteome</keyword>
<dbReference type="SUPFAM" id="SSF69318">
    <property type="entry name" value="Integrin alpha N-terminal domain"/>
    <property type="match status" value="1"/>
</dbReference>
<dbReference type="RefSeq" id="WP_248667443.1">
    <property type="nucleotide sequence ID" value="NZ_JALPRX010000054.1"/>
</dbReference>
<dbReference type="InterPro" id="IPR013517">
    <property type="entry name" value="FG-GAP"/>
</dbReference>
<accession>A0A9X2BU56</accession>
<protein>
    <submittedName>
        <fullName evidence="2">FG-GAP-like repeat-containing protein</fullName>
    </submittedName>
</protein>
<organism evidence="2 3">
    <name type="scientific">Roseomonas acroporae</name>
    <dbReference type="NCBI Taxonomy" id="2937791"/>
    <lineage>
        <taxon>Bacteria</taxon>
        <taxon>Pseudomonadati</taxon>
        <taxon>Pseudomonadota</taxon>
        <taxon>Alphaproteobacteria</taxon>
        <taxon>Acetobacterales</taxon>
        <taxon>Roseomonadaceae</taxon>
        <taxon>Roseomonas</taxon>
    </lineage>
</organism>
<sequence length="736" mass="75264">MARRLTAFAATSADGRELWLTDGTAAGTFQLADINRTAPGASGNPADLVDLGSGLMLFTADDGIHGREVWVTDGTPARTTMVSDRNAGSAGLAPLKVVPAEDGGAYFFVLQPDGSTGAFLIGGDPAHLIRDMPAYGFTDGVGLDAEGTLLATATALYSYGRRQGLRDYYPLHKLQDMTFPAGGAQFTALGNGNAVFVRHDAATGDELGGSNGLASGTGVVRDIRVGSGGSNIVGLTALGHGRAVFSADDGIAGQEPWVTDGTWAGTFRLGDLFPGGAGSQPAGFTALGNGKAVFAADDGVHGTELWVTDGTVAGTTLLADLRPGAAGSAYALGQYGMVALGLGKAAFLASTDGGVAFWITDGTAAGTHGVVAPVTVAADAVDGAVHVRGGATGDGRFLFEGAADHAGELWVSDGTAAGTQRIASIPPGTATDAFLSDFTVIRTPAPVAQDFDGDGHSNLLLRHDNGLLAIWTMNGIRASNAVSPGPASLDWSLRDVKDFDGDGRADILWQHADGTVLVWAMDGGTVIGGGTAARIGPEWRYGAAGDLDGDGRADIVWQNADGTLAYWRMNGGEVVGGSAIGTLGAGWSVRAAADFDGDGRDDLLLSDDAGHIALWRMDGPRVASADTVATLGPEWHFRGTGDFDGDGRADILLQNDAGLVAMWFMDGARIAGGGAVGAIGPQWAIRTIGDYDGDGHSDIMLEDAGGRVFGWLMDGTHILNNGGDVSRVDPHWQVIA</sequence>
<dbReference type="Pfam" id="PF13517">
    <property type="entry name" value="FG-GAP_3"/>
    <property type="match status" value="3"/>
</dbReference>
<dbReference type="PANTHER" id="PTHR46580">
    <property type="entry name" value="SENSOR KINASE-RELATED"/>
    <property type="match status" value="1"/>
</dbReference>